<gene>
    <name evidence="2" type="ORF">SXIM_15850</name>
</gene>
<dbReference type="STRING" id="408015.SXIM_15850"/>
<dbReference type="AlphaFoldDB" id="A0A0F7FTE9"/>
<feature type="region of interest" description="Disordered" evidence="1">
    <location>
        <begin position="175"/>
        <end position="198"/>
    </location>
</feature>
<dbReference type="Proteomes" id="UP000034034">
    <property type="component" value="Chromosome"/>
</dbReference>
<feature type="compositionally biased region" description="Basic and acidic residues" evidence="1">
    <location>
        <begin position="38"/>
        <end position="64"/>
    </location>
</feature>
<protein>
    <submittedName>
        <fullName evidence="2">Uncharacterized protein</fullName>
    </submittedName>
</protein>
<accession>A0A0F7FTE9</accession>
<dbReference type="PATRIC" id="fig|408015.6.peg.1622"/>
<dbReference type="EMBL" id="CP009922">
    <property type="protein sequence ID" value="AKG42969.1"/>
    <property type="molecule type" value="Genomic_DNA"/>
</dbReference>
<dbReference type="HOGENOM" id="CLU_1260905_0_0_11"/>
<feature type="compositionally biased region" description="Gly residues" evidence="1">
    <location>
        <begin position="14"/>
        <end position="23"/>
    </location>
</feature>
<feature type="compositionally biased region" description="Basic residues" evidence="1">
    <location>
        <begin position="73"/>
        <end position="90"/>
    </location>
</feature>
<name>A0A0F7FTE9_9ACTN</name>
<keyword evidence="3" id="KW-1185">Reference proteome</keyword>
<evidence type="ECO:0000313" key="2">
    <source>
        <dbReference type="EMBL" id="AKG42969.1"/>
    </source>
</evidence>
<proteinExistence type="predicted"/>
<feature type="region of interest" description="Disordered" evidence="1">
    <location>
        <begin position="1"/>
        <end position="118"/>
    </location>
</feature>
<reference evidence="2" key="1">
    <citation type="submission" date="2019-08" db="EMBL/GenBank/DDBJ databases">
        <title>Complete genome sequence of a mangrove-derived Streptomyces xiamenensis.</title>
        <authorList>
            <person name="Xu J."/>
        </authorList>
    </citation>
    <scope>NUCLEOTIDE SEQUENCE</scope>
    <source>
        <strain evidence="2">318</strain>
    </source>
</reference>
<dbReference type="KEGG" id="sxi:SXIM_15850"/>
<evidence type="ECO:0000313" key="3">
    <source>
        <dbReference type="Proteomes" id="UP000034034"/>
    </source>
</evidence>
<sequence>MGGAGHAAAEPSGRGRGGHGGGSFQDESPGRRRAKARGRTDRGEEGEERQEGEMERAVGDERCRTARQGGGRGRARRRGAHPARKSRRARGGYGRGQRPALTAARWGESAARTGRRRDAEQVHVSARCQKRQGWHAVNISQPSVSCQGGGHVPSVSRYGHKVFITDRHDIVCDQVTSDSDQGPGPLSGNPPTVGGVPRVMTGPQAARSVASTVLEGVLP</sequence>
<evidence type="ECO:0000256" key="1">
    <source>
        <dbReference type="SAM" id="MobiDB-lite"/>
    </source>
</evidence>
<organism evidence="2 3">
    <name type="scientific">Streptomyces xiamenensis</name>
    <dbReference type="NCBI Taxonomy" id="408015"/>
    <lineage>
        <taxon>Bacteria</taxon>
        <taxon>Bacillati</taxon>
        <taxon>Actinomycetota</taxon>
        <taxon>Actinomycetes</taxon>
        <taxon>Kitasatosporales</taxon>
        <taxon>Streptomycetaceae</taxon>
        <taxon>Streptomyces</taxon>
    </lineage>
</organism>